<evidence type="ECO:0000313" key="1">
    <source>
        <dbReference type="EMBL" id="KFH61885.1"/>
    </source>
</evidence>
<accession>A0A086TIV8</accession>
<dbReference type="Proteomes" id="UP000243308">
    <property type="component" value="Unassembled WGS sequence"/>
</dbReference>
<proteinExistence type="predicted"/>
<protein>
    <recommendedName>
        <fullName evidence="3">F-box domain-containing protein</fullName>
    </recommendedName>
</protein>
<feature type="non-terminal residue" evidence="1">
    <location>
        <position position="1"/>
    </location>
</feature>
<organism evidence="1 2">
    <name type="scientific">Podila verticillata NRRL 6337</name>
    <dbReference type="NCBI Taxonomy" id="1069443"/>
    <lineage>
        <taxon>Eukaryota</taxon>
        <taxon>Fungi</taxon>
        <taxon>Fungi incertae sedis</taxon>
        <taxon>Mucoromycota</taxon>
        <taxon>Mortierellomycotina</taxon>
        <taxon>Mortierellomycetes</taxon>
        <taxon>Mortierellales</taxon>
        <taxon>Mortierellaceae</taxon>
        <taxon>Podila</taxon>
    </lineage>
</organism>
<dbReference type="InterPro" id="IPR032675">
    <property type="entry name" value="LRR_dom_sf"/>
</dbReference>
<gene>
    <name evidence="1" type="ORF">MVEG_12219</name>
</gene>
<dbReference type="SUPFAM" id="SSF52058">
    <property type="entry name" value="L domain-like"/>
    <property type="match status" value="1"/>
</dbReference>
<evidence type="ECO:0000313" key="2">
    <source>
        <dbReference type="Proteomes" id="UP000243308"/>
    </source>
</evidence>
<dbReference type="AlphaFoldDB" id="A0A086TIV8"/>
<keyword evidence="2" id="KW-1185">Reference proteome</keyword>
<name>A0A086TIV8_9FUNG</name>
<dbReference type="OrthoDB" id="2384330at2759"/>
<dbReference type="Gene3D" id="3.80.10.10">
    <property type="entry name" value="Ribonuclease Inhibitor"/>
    <property type="match status" value="1"/>
</dbReference>
<sequence>FVRSSVDGATSQPKSIPQEAMEAHSQYLRCLRLNTPRSTLTQRLTCLRHISVTVAALKSCKNLLHVNGAHLTNLTLKDLSQSIYMTLARNIQLLDEDTLPLINFPQLTHIQLENFLLEGNDDLITRFLNANTQLTHFSLIKVHQWRSSSQGWACFPHLTQLTIYSPLNENPALLDLIRHCPALETLIIKPSGVNVYATLCKNLRECCPALTTVRCGRTWTGGWPGDMTDDDCVSMIQVSAHLVHVELDVGVFKIDLGQVLLDAHGQWLETLVMIVYKGTTFSFESLGKILQTCPTLVSFEMRCIERIGEDGLSDDGLGLEMWGSYSSQDLYHEPWQCPSKGLYLVPWQCPRLERVRLEKCVCKMNLIFSHGHGSAVEVEQDGAHGGEGLDDSEFLAKIVVHGWMLDRDLGTMAEEMVNVEEMWFLRDKVFERILEQPRMRSFSIEGYEYSKRLVTIGK</sequence>
<evidence type="ECO:0008006" key="3">
    <source>
        <dbReference type="Google" id="ProtNLM"/>
    </source>
</evidence>
<dbReference type="EMBL" id="KN042435">
    <property type="protein sequence ID" value="KFH61885.1"/>
    <property type="molecule type" value="Genomic_DNA"/>
</dbReference>
<reference evidence="1 2" key="1">
    <citation type="submission" date="2011-02" db="EMBL/GenBank/DDBJ databases">
        <title>The Genome Sequence of Mortierella verticillata NRRL 6337.</title>
        <authorList>
            <consortium name="The Broad Institute Genome Sequencing Platform"/>
            <person name="Russ C."/>
            <person name="Cuomo C."/>
            <person name="Burger G."/>
            <person name="Gray M.W."/>
            <person name="Holland P.W.H."/>
            <person name="King N."/>
            <person name="Lang F.B.F."/>
            <person name="Roger A.J."/>
            <person name="Ruiz-Trillo I."/>
            <person name="Young S.K."/>
            <person name="Zeng Q."/>
            <person name="Gargeya S."/>
            <person name="Alvarado L."/>
            <person name="Berlin A."/>
            <person name="Chapman S.B."/>
            <person name="Chen Z."/>
            <person name="Freedman E."/>
            <person name="Gellesch M."/>
            <person name="Goldberg J."/>
            <person name="Griggs A."/>
            <person name="Gujja S."/>
            <person name="Heilman E."/>
            <person name="Heiman D."/>
            <person name="Howarth C."/>
            <person name="Mehta T."/>
            <person name="Neiman D."/>
            <person name="Pearson M."/>
            <person name="Roberts A."/>
            <person name="Saif S."/>
            <person name="Shea T."/>
            <person name="Shenoy N."/>
            <person name="Sisk P."/>
            <person name="Stolte C."/>
            <person name="Sykes S."/>
            <person name="White J."/>
            <person name="Yandava C."/>
            <person name="Haas B."/>
            <person name="Nusbaum C."/>
            <person name="Birren B."/>
        </authorList>
    </citation>
    <scope>NUCLEOTIDE SEQUENCE [LARGE SCALE GENOMIC DNA]</scope>
    <source>
        <strain evidence="1 2">NRRL 6337</strain>
    </source>
</reference>